<dbReference type="Proteomes" id="UP000037904">
    <property type="component" value="Unassembled WGS sequence"/>
</dbReference>
<feature type="region of interest" description="Disordered" evidence="1">
    <location>
        <begin position="80"/>
        <end position="105"/>
    </location>
</feature>
<organism evidence="2 3">
    <name type="scientific">Fusarium langsethiae</name>
    <dbReference type="NCBI Taxonomy" id="179993"/>
    <lineage>
        <taxon>Eukaryota</taxon>
        <taxon>Fungi</taxon>
        <taxon>Dikarya</taxon>
        <taxon>Ascomycota</taxon>
        <taxon>Pezizomycotina</taxon>
        <taxon>Sordariomycetes</taxon>
        <taxon>Hypocreomycetidae</taxon>
        <taxon>Hypocreales</taxon>
        <taxon>Nectriaceae</taxon>
        <taxon>Fusarium</taxon>
    </lineage>
</organism>
<keyword evidence="3" id="KW-1185">Reference proteome</keyword>
<proteinExistence type="predicted"/>
<evidence type="ECO:0000256" key="1">
    <source>
        <dbReference type="SAM" id="MobiDB-lite"/>
    </source>
</evidence>
<name>A0A0M9EU26_FUSLA</name>
<dbReference type="EMBL" id="JXCE01000164">
    <property type="protein sequence ID" value="KPA39899.1"/>
    <property type="molecule type" value="Genomic_DNA"/>
</dbReference>
<protein>
    <submittedName>
        <fullName evidence="2">Uncharacterized protein</fullName>
    </submittedName>
</protein>
<accession>A0A0M9EU26</accession>
<evidence type="ECO:0000313" key="3">
    <source>
        <dbReference type="Proteomes" id="UP000037904"/>
    </source>
</evidence>
<feature type="compositionally biased region" description="Polar residues" evidence="1">
    <location>
        <begin position="80"/>
        <end position="98"/>
    </location>
</feature>
<dbReference type="AlphaFoldDB" id="A0A0M9EU26"/>
<gene>
    <name evidence="2" type="ORF">FLAG1_07247</name>
</gene>
<reference evidence="2 3" key="1">
    <citation type="submission" date="2015-04" db="EMBL/GenBank/DDBJ databases">
        <title>The draft genome sequence of Fusarium langsethiae, a T-2/HT-2 mycotoxin producer.</title>
        <authorList>
            <person name="Lysoe E."/>
            <person name="Divon H.H."/>
            <person name="Terzi V."/>
            <person name="Orru L."/>
            <person name="Lamontanara A."/>
            <person name="Kolseth A.-K."/>
            <person name="Frandsen R.J."/>
            <person name="Nielsen K."/>
            <person name="Thrane U."/>
        </authorList>
    </citation>
    <scope>NUCLEOTIDE SEQUENCE [LARGE SCALE GENOMIC DNA]</scope>
    <source>
        <strain evidence="2 3">Fl201059</strain>
    </source>
</reference>
<evidence type="ECO:0000313" key="2">
    <source>
        <dbReference type="EMBL" id="KPA39899.1"/>
    </source>
</evidence>
<sequence>MNSSPHRLQLQVSSRAQAIVVAHKTFRRPPSTSSSQHQKPIKRQQLYGKAFSIASNFTKFHHKPRRQRLHLQHCYISPFPTHSSNLHRGNPKSWSRRGSSFARLL</sequence>
<comment type="caution">
    <text evidence="2">The sequence shown here is derived from an EMBL/GenBank/DDBJ whole genome shotgun (WGS) entry which is preliminary data.</text>
</comment>